<organism evidence="3 4">
    <name type="scientific">Capsicum baccatum</name>
    <name type="common">Peruvian pepper</name>
    <dbReference type="NCBI Taxonomy" id="33114"/>
    <lineage>
        <taxon>Eukaryota</taxon>
        <taxon>Viridiplantae</taxon>
        <taxon>Streptophyta</taxon>
        <taxon>Embryophyta</taxon>
        <taxon>Tracheophyta</taxon>
        <taxon>Spermatophyta</taxon>
        <taxon>Magnoliopsida</taxon>
        <taxon>eudicotyledons</taxon>
        <taxon>Gunneridae</taxon>
        <taxon>Pentapetalae</taxon>
        <taxon>asterids</taxon>
        <taxon>lamiids</taxon>
        <taxon>Solanales</taxon>
        <taxon>Solanaceae</taxon>
        <taxon>Solanoideae</taxon>
        <taxon>Capsiceae</taxon>
        <taxon>Capsicum</taxon>
    </lineage>
</organism>
<dbReference type="EMBL" id="MLFT02000009">
    <property type="protein sequence ID" value="PHT38379.1"/>
    <property type="molecule type" value="Genomic_DNA"/>
</dbReference>
<proteinExistence type="predicted"/>
<accession>A0A2G2VZK5</accession>
<reference evidence="3 4" key="1">
    <citation type="journal article" date="2017" name="Genome Biol.">
        <title>New reference genome sequences of hot pepper reveal the massive evolution of plant disease-resistance genes by retroduplication.</title>
        <authorList>
            <person name="Kim S."/>
            <person name="Park J."/>
            <person name="Yeom S.I."/>
            <person name="Kim Y.M."/>
            <person name="Seo E."/>
            <person name="Kim K.T."/>
            <person name="Kim M.S."/>
            <person name="Lee J.M."/>
            <person name="Cheong K."/>
            <person name="Shin H.S."/>
            <person name="Kim S.B."/>
            <person name="Han K."/>
            <person name="Lee J."/>
            <person name="Park M."/>
            <person name="Lee H.A."/>
            <person name="Lee H.Y."/>
            <person name="Lee Y."/>
            <person name="Oh S."/>
            <person name="Lee J.H."/>
            <person name="Choi E."/>
            <person name="Choi E."/>
            <person name="Lee S.E."/>
            <person name="Jeon J."/>
            <person name="Kim H."/>
            <person name="Choi G."/>
            <person name="Song H."/>
            <person name="Lee J."/>
            <person name="Lee S.C."/>
            <person name="Kwon J.K."/>
            <person name="Lee H.Y."/>
            <person name="Koo N."/>
            <person name="Hong Y."/>
            <person name="Kim R.W."/>
            <person name="Kang W.H."/>
            <person name="Huh J.H."/>
            <person name="Kang B.C."/>
            <person name="Yang T.J."/>
            <person name="Lee Y.H."/>
            <person name="Bennetzen J.L."/>
            <person name="Choi D."/>
        </authorList>
    </citation>
    <scope>NUCLEOTIDE SEQUENCE [LARGE SCALE GENOMIC DNA]</scope>
    <source>
        <strain evidence="4">cv. PBC81</strain>
    </source>
</reference>
<dbReference type="InterPro" id="IPR050221">
    <property type="entry name" value="26S_Proteasome_ATPase"/>
</dbReference>
<dbReference type="GO" id="GO:0008233">
    <property type="term" value="F:peptidase activity"/>
    <property type="evidence" value="ECO:0007669"/>
    <property type="project" value="UniProtKB-KW"/>
</dbReference>
<comment type="caution">
    <text evidence="3">The sequence shown here is derived from an EMBL/GenBank/DDBJ whole genome shotgun (WGS) entry which is preliminary data.</text>
</comment>
<dbReference type="PANTHER" id="PTHR23073">
    <property type="entry name" value="26S PROTEASOME REGULATORY SUBUNIT"/>
    <property type="match status" value="1"/>
</dbReference>
<name>A0A2G2VZK5_CAPBA</name>
<protein>
    <submittedName>
        <fullName evidence="3">26S protease regulatory subunit 4-like protein</fullName>
    </submittedName>
</protein>
<evidence type="ECO:0000256" key="1">
    <source>
        <dbReference type="ARBA" id="ARBA00022741"/>
    </source>
</evidence>
<reference evidence="4" key="2">
    <citation type="journal article" date="2017" name="J. Anim. Genet.">
        <title>Multiple reference genome sequences of hot pepper reveal the massive evolution of plant disease resistance genes by retroduplication.</title>
        <authorList>
            <person name="Kim S."/>
            <person name="Park J."/>
            <person name="Yeom S.-I."/>
            <person name="Kim Y.-M."/>
            <person name="Seo E."/>
            <person name="Kim K.-T."/>
            <person name="Kim M.-S."/>
            <person name="Lee J.M."/>
            <person name="Cheong K."/>
            <person name="Shin H.-S."/>
            <person name="Kim S.-B."/>
            <person name="Han K."/>
            <person name="Lee J."/>
            <person name="Park M."/>
            <person name="Lee H.-A."/>
            <person name="Lee H.-Y."/>
            <person name="Lee Y."/>
            <person name="Oh S."/>
            <person name="Lee J.H."/>
            <person name="Choi E."/>
            <person name="Choi E."/>
            <person name="Lee S.E."/>
            <person name="Jeon J."/>
            <person name="Kim H."/>
            <person name="Choi G."/>
            <person name="Song H."/>
            <person name="Lee J."/>
            <person name="Lee S.-C."/>
            <person name="Kwon J.-K."/>
            <person name="Lee H.-Y."/>
            <person name="Koo N."/>
            <person name="Hong Y."/>
            <person name="Kim R.W."/>
            <person name="Kang W.-H."/>
            <person name="Huh J.H."/>
            <person name="Kang B.-C."/>
            <person name="Yang T.-J."/>
            <person name="Lee Y.-H."/>
            <person name="Bennetzen J.L."/>
            <person name="Choi D."/>
        </authorList>
    </citation>
    <scope>NUCLEOTIDE SEQUENCE [LARGE SCALE GENOMIC DNA]</scope>
    <source>
        <strain evidence="4">cv. PBC81</strain>
    </source>
</reference>
<sequence>MKVRKAPSKLYVDFGGLDVLIQEITEVVECPLTHPKLSEDVGIKHSTDIVLYVLYGKAEVGKTIAKVVAQPYNFSHLPAPKTAKDATVVFPFIPI</sequence>
<dbReference type="OrthoDB" id="1488955at2759"/>
<evidence type="ECO:0000313" key="4">
    <source>
        <dbReference type="Proteomes" id="UP000224567"/>
    </source>
</evidence>
<dbReference type="InterPro" id="IPR027417">
    <property type="entry name" value="P-loop_NTPase"/>
</dbReference>
<dbReference type="Gene3D" id="3.40.50.300">
    <property type="entry name" value="P-loop containing nucleotide triphosphate hydrolases"/>
    <property type="match status" value="1"/>
</dbReference>
<dbReference type="GO" id="GO:0006508">
    <property type="term" value="P:proteolysis"/>
    <property type="evidence" value="ECO:0007669"/>
    <property type="project" value="UniProtKB-KW"/>
</dbReference>
<dbReference type="GO" id="GO:0005524">
    <property type="term" value="F:ATP binding"/>
    <property type="evidence" value="ECO:0007669"/>
    <property type="project" value="UniProtKB-KW"/>
</dbReference>
<evidence type="ECO:0000313" key="3">
    <source>
        <dbReference type="EMBL" id="PHT38379.1"/>
    </source>
</evidence>
<dbReference type="STRING" id="33114.A0A2G2VZK5"/>
<gene>
    <name evidence="3" type="ORF">CQW23_21952</name>
</gene>
<keyword evidence="4" id="KW-1185">Reference proteome</keyword>
<evidence type="ECO:0000256" key="2">
    <source>
        <dbReference type="ARBA" id="ARBA00022840"/>
    </source>
</evidence>
<dbReference type="AlphaFoldDB" id="A0A2G2VZK5"/>
<dbReference type="Proteomes" id="UP000224567">
    <property type="component" value="Unassembled WGS sequence"/>
</dbReference>
<keyword evidence="2" id="KW-0067">ATP-binding</keyword>
<keyword evidence="1" id="KW-0547">Nucleotide-binding</keyword>